<dbReference type="STRING" id="1317125.SAMN05444128_1652"/>
<dbReference type="AlphaFoldDB" id="A0A1R3X767"/>
<keyword evidence="1" id="KW-0732">Signal</keyword>
<gene>
    <name evidence="2" type="ORF">SAMN05444128_1652</name>
</gene>
<sequence length="189" mass="21837">MSGTNLTPSNHVKNSLQLLFAFLFISFSALADNTREYKLSKLRVQFLEASKDSKAGKEFHKLMSNYEDSNPVVLAYKAVSEAIMAKHVWNPYMKMKHLQKSSEIFEEAVQLDAANPEIRFLRFTVEHYVPRYLNLSKNLEDDKAKIIAGLERHPKSGLSNEMARDIRAFMLTKDHCTEQEKQRLKRISI</sequence>
<evidence type="ECO:0000313" key="3">
    <source>
        <dbReference type="Proteomes" id="UP000187181"/>
    </source>
</evidence>
<proteinExistence type="predicted"/>
<accession>A0A1R3X767</accession>
<organism evidence="2 3">
    <name type="scientific">Pontibacter indicus</name>
    <dbReference type="NCBI Taxonomy" id="1317125"/>
    <lineage>
        <taxon>Bacteria</taxon>
        <taxon>Pseudomonadati</taxon>
        <taxon>Bacteroidota</taxon>
        <taxon>Cytophagia</taxon>
        <taxon>Cytophagales</taxon>
        <taxon>Hymenobacteraceae</taxon>
        <taxon>Pontibacter</taxon>
    </lineage>
</organism>
<dbReference type="Proteomes" id="UP000187181">
    <property type="component" value="Unassembled WGS sequence"/>
</dbReference>
<dbReference type="EMBL" id="FTPP01000001">
    <property type="protein sequence ID" value="SIT86050.1"/>
    <property type="molecule type" value="Genomic_DNA"/>
</dbReference>
<evidence type="ECO:0000256" key="1">
    <source>
        <dbReference type="SAM" id="SignalP"/>
    </source>
</evidence>
<reference evidence="3" key="1">
    <citation type="submission" date="2017-01" db="EMBL/GenBank/DDBJ databases">
        <authorList>
            <person name="Varghese N."/>
            <person name="Submissions S."/>
        </authorList>
    </citation>
    <scope>NUCLEOTIDE SEQUENCE [LARGE SCALE GENOMIC DNA]</scope>
    <source>
        <strain evidence="3">LP100</strain>
    </source>
</reference>
<feature type="chain" id="PRO_5013363129" description="Tetratricopeptide repeat-containing protein" evidence="1">
    <location>
        <begin position="32"/>
        <end position="189"/>
    </location>
</feature>
<protein>
    <recommendedName>
        <fullName evidence="4">Tetratricopeptide repeat-containing protein</fullName>
    </recommendedName>
</protein>
<keyword evidence="3" id="KW-1185">Reference proteome</keyword>
<feature type="signal peptide" evidence="1">
    <location>
        <begin position="1"/>
        <end position="31"/>
    </location>
</feature>
<name>A0A1R3X767_9BACT</name>
<evidence type="ECO:0008006" key="4">
    <source>
        <dbReference type="Google" id="ProtNLM"/>
    </source>
</evidence>
<evidence type="ECO:0000313" key="2">
    <source>
        <dbReference type="EMBL" id="SIT86050.1"/>
    </source>
</evidence>